<name>A0A7I8D0Z6_9FIRM</name>
<dbReference type="AlphaFoldDB" id="A0A7I8D0Z6"/>
<gene>
    <name evidence="2" type="ORF">C12CBH8_11070</name>
</gene>
<evidence type="ECO:0000313" key="2">
    <source>
        <dbReference type="EMBL" id="BCI60468.1"/>
    </source>
</evidence>
<evidence type="ECO:0000313" key="3">
    <source>
        <dbReference type="Proteomes" id="UP000593890"/>
    </source>
</evidence>
<accession>A0A7I8D0Z6</accession>
<keyword evidence="1" id="KW-0175">Coiled coil</keyword>
<dbReference type="KEGG" id="sman:C12CBH8_11070"/>
<dbReference type="Proteomes" id="UP000593890">
    <property type="component" value="Chromosome"/>
</dbReference>
<keyword evidence="3" id="KW-1185">Reference proteome</keyword>
<sequence length="103" mass="12332">MQDTIRRILEMDEQARQLTEDASSMRVQAEVSIEDRKRTLKAEYLNRAKEKISQIEKKEHEFADEEWEVTLKKYQAIRQKLDDTCKRNFDAWVEQIVSQTIAQ</sequence>
<proteinExistence type="predicted"/>
<organism evidence="2 3">
    <name type="scientific">Solibaculum mannosilyticum</name>
    <dbReference type="NCBI Taxonomy" id="2780922"/>
    <lineage>
        <taxon>Bacteria</taxon>
        <taxon>Bacillati</taxon>
        <taxon>Bacillota</taxon>
        <taxon>Clostridia</taxon>
        <taxon>Eubacteriales</taxon>
        <taxon>Oscillospiraceae</taxon>
        <taxon>Solibaculum</taxon>
    </lineage>
</organism>
<reference evidence="3" key="1">
    <citation type="submission" date="2020-07" db="EMBL/GenBank/DDBJ databases">
        <title>Complete genome sequencing of Clostridia bacterium strain 12CBH8.</title>
        <authorList>
            <person name="Sakamoto M."/>
            <person name="Murakami T."/>
            <person name="Mori H."/>
        </authorList>
    </citation>
    <scope>NUCLEOTIDE SEQUENCE [LARGE SCALE GENOMIC DNA]</scope>
    <source>
        <strain evidence="3">12CBH8</strain>
    </source>
</reference>
<evidence type="ECO:0000256" key="1">
    <source>
        <dbReference type="SAM" id="Coils"/>
    </source>
</evidence>
<dbReference type="EMBL" id="AP023321">
    <property type="protein sequence ID" value="BCI60468.1"/>
    <property type="molecule type" value="Genomic_DNA"/>
</dbReference>
<protein>
    <submittedName>
        <fullName evidence="2">Uncharacterized protein</fullName>
    </submittedName>
</protein>
<dbReference type="RefSeq" id="WP_215533743.1">
    <property type="nucleotide sequence ID" value="NZ_AP023321.1"/>
</dbReference>
<feature type="coiled-coil region" evidence="1">
    <location>
        <begin position="1"/>
        <end position="65"/>
    </location>
</feature>